<accession>A0A6J1VYS7</accession>
<dbReference type="RefSeq" id="XP_026545763.1">
    <property type="nucleotide sequence ID" value="XM_026689978.1"/>
</dbReference>
<sequence length="311" mass="35488">MKNRTEVFIFLGLTKDHRLQQVFFTFFLLFYVACLLGNGAILGVTLVEPRLHTPMYFFLGNLSCLDICYSTVTVPKMLSGFLRKNQSISFIGCLTQLHFFHFLGSSEAVLLGIMAYDRYVAICHPLRYTVIMSKWACITLAGTTWAAGFFHALMHTVVTSQLWFCGPNLIAHFFCDIKPLLKLACSSTTLNLILLKLVTGSIALSPFFFTLLSYFYIISFLFFKVQSWRNRWKAFSTCVSHLSVVAIFYIPVLSNYMVASASDSSENDMIISVLYSIITPVLNPLIYTLRNQEVKFAIRKIINKNLHFERD</sequence>
<keyword evidence="2 12" id="KW-1003">Cell membrane</keyword>
<evidence type="ECO:0000256" key="5">
    <source>
        <dbReference type="ARBA" id="ARBA00022725"/>
    </source>
</evidence>
<comment type="subcellular location">
    <subcellularLocation>
        <location evidence="1 12">Cell membrane</location>
        <topology evidence="1 12">Multi-pass membrane protein</topology>
    </subcellularLocation>
</comment>
<dbReference type="FunFam" id="1.20.1070.10:FF:000001">
    <property type="entry name" value="Olfactory receptor"/>
    <property type="match status" value="1"/>
</dbReference>
<evidence type="ECO:0000256" key="1">
    <source>
        <dbReference type="ARBA" id="ARBA00004651"/>
    </source>
</evidence>
<evidence type="ECO:0000256" key="7">
    <source>
        <dbReference type="ARBA" id="ARBA00023040"/>
    </source>
</evidence>
<evidence type="ECO:0000256" key="6">
    <source>
        <dbReference type="ARBA" id="ARBA00022989"/>
    </source>
</evidence>
<gene>
    <name evidence="15" type="primary">LOC113427464</name>
</gene>
<keyword evidence="7 11" id="KW-0297">G-protein coupled receptor</keyword>
<comment type="similarity">
    <text evidence="11">Belongs to the G-protein coupled receptor 1 family.</text>
</comment>
<evidence type="ECO:0000313" key="14">
    <source>
        <dbReference type="Proteomes" id="UP000504612"/>
    </source>
</evidence>
<evidence type="ECO:0000256" key="9">
    <source>
        <dbReference type="ARBA" id="ARBA00023170"/>
    </source>
</evidence>
<dbReference type="GO" id="GO:0005886">
    <property type="term" value="C:plasma membrane"/>
    <property type="evidence" value="ECO:0007669"/>
    <property type="project" value="UniProtKB-SubCell"/>
</dbReference>
<dbReference type="PANTHER" id="PTHR26452">
    <property type="entry name" value="OLFACTORY RECEPTOR"/>
    <property type="match status" value="1"/>
</dbReference>
<keyword evidence="3 12" id="KW-0716">Sensory transduction</keyword>
<keyword evidence="5 12" id="KW-0552">Olfaction</keyword>
<evidence type="ECO:0000259" key="13">
    <source>
        <dbReference type="PROSITE" id="PS50262"/>
    </source>
</evidence>
<dbReference type="PRINTS" id="PR00245">
    <property type="entry name" value="OLFACTORYR"/>
</dbReference>
<evidence type="ECO:0000256" key="4">
    <source>
        <dbReference type="ARBA" id="ARBA00022692"/>
    </source>
</evidence>
<keyword evidence="9 11" id="KW-0675">Receptor</keyword>
<dbReference type="PROSITE" id="PS50262">
    <property type="entry name" value="G_PROTEIN_RECEP_F1_2"/>
    <property type="match status" value="1"/>
</dbReference>
<dbReference type="PROSITE" id="PS00237">
    <property type="entry name" value="G_PROTEIN_RECEP_F1_1"/>
    <property type="match status" value="1"/>
</dbReference>
<dbReference type="CDD" id="cd15915">
    <property type="entry name" value="7tmA_OR12D-like"/>
    <property type="match status" value="1"/>
</dbReference>
<proteinExistence type="inferred from homology"/>
<evidence type="ECO:0000256" key="2">
    <source>
        <dbReference type="ARBA" id="ARBA00022475"/>
    </source>
</evidence>
<feature type="domain" description="G-protein coupled receptors family 1 profile" evidence="13">
    <location>
        <begin position="37"/>
        <end position="287"/>
    </location>
</feature>
<dbReference type="InterPro" id="IPR000276">
    <property type="entry name" value="GPCR_Rhodpsn"/>
</dbReference>
<dbReference type="Gene3D" id="1.20.1070.10">
    <property type="entry name" value="Rhodopsin 7-helix transmembrane proteins"/>
    <property type="match status" value="1"/>
</dbReference>
<feature type="transmembrane region" description="Helical" evidence="12">
    <location>
        <begin position="55"/>
        <end position="74"/>
    </location>
</feature>
<dbReference type="InterPro" id="IPR000725">
    <property type="entry name" value="Olfact_rcpt"/>
</dbReference>
<dbReference type="GeneID" id="113427464"/>
<dbReference type="KEGG" id="nss:113427464"/>
<keyword evidence="10 11" id="KW-0807">Transducer</keyword>
<dbReference type="InterPro" id="IPR050516">
    <property type="entry name" value="Olfactory_GPCR"/>
</dbReference>
<dbReference type="InterPro" id="IPR017452">
    <property type="entry name" value="GPCR_Rhodpsn_7TM"/>
</dbReference>
<dbReference type="AlphaFoldDB" id="A0A6J1VYS7"/>
<reference evidence="15" key="1">
    <citation type="submission" date="2025-08" db="UniProtKB">
        <authorList>
            <consortium name="RefSeq"/>
        </authorList>
    </citation>
    <scope>IDENTIFICATION</scope>
</reference>
<protein>
    <recommendedName>
        <fullName evidence="12">Olfactory receptor</fullName>
    </recommendedName>
</protein>
<evidence type="ECO:0000256" key="12">
    <source>
        <dbReference type="RuleBase" id="RU363047"/>
    </source>
</evidence>
<keyword evidence="14" id="KW-1185">Reference proteome</keyword>
<dbReference type="GO" id="GO:0004930">
    <property type="term" value="F:G protein-coupled receptor activity"/>
    <property type="evidence" value="ECO:0007669"/>
    <property type="project" value="UniProtKB-KW"/>
</dbReference>
<evidence type="ECO:0000256" key="10">
    <source>
        <dbReference type="ARBA" id="ARBA00023224"/>
    </source>
</evidence>
<feature type="transmembrane region" description="Helical" evidence="12">
    <location>
        <begin position="202"/>
        <end position="223"/>
    </location>
</feature>
<keyword evidence="4 11" id="KW-0812">Transmembrane</keyword>
<keyword evidence="6 12" id="KW-1133">Transmembrane helix</keyword>
<organism evidence="14 15">
    <name type="scientific">Notechis scutatus</name>
    <name type="common">mainland tiger snake</name>
    <dbReference type="NCBI Taxonomy" id="8663"/>
    <lineage>
        <taxon>Eukaryota</taxon>
        <taxon>Metazoa</taxon>
        <taxon>Chordata</taxon>
        <taxon>Craniata</taxon>
        <taxon>Vertebrata</taxon>
        <taxon>Euteleostomi</taxon>
        <taxon>Lepidosauria</taxon>
        <taxon>Squamata</taxon>
        <taxon>Bifurcata</taxon>
        <taxon>Unidentata</taxon>
        <taxon>Episquamata</taxon>
        <taxon>Toxicofera</taxon>
        <taxon>Serpentes</taxon>
        <taxon>Colubroidea</taxon>
        <taxon>Elapidae</taxon>
        <taxon>Hydrophiinae</taxon>
        <taxon>Notechis</taxon>
    </lineage>
</organism>
<dbReference type="PRINTS" id="PR00237">
    <property type="entry name" value="GPCRRHODOPSN"/>
</dbReference>
<dbReference type="GO" id="GO:0004984">
    <property type="term" value="F:olfactory receptor activity"/>
    <property type="evidence" value="ECO:0007669"/>
    <property type="project" value="InterPro"/>
</dbReference>
<evidence type="ECO:0000313" key="15">
    <source>
        <dbReference type="RefSeq" id="XP_026545763.1"/>
    </source>
</evidence>
<evidence type="ECO:0000256" key="3">
    <source>
        <dbReference type="ARBA" id="ARBA00022606"/>
    </source>
</evidence>
<keyword evidence="8 12" id="KW-0472">Membrane</keyword>
<feature type="transmembrane region" description="Helical" evidence="12">
    <location>
        <begin position="135"/>
        <end position="154"/>
    </location>
</feature>
<dbReference type="Proteomes" id="UP000504612">
    <property type="component" value="Unplaced"/>
</dbReference>
<evidence type="ECO:0000256" key="8">
    <source>
        <dbReference type="ARBA" id="ARBA00023136"/>
    </source>
</evidence>
<dbReference type="Pfam" id="PF13853">
    <property type="entry name" value="7tm_4"/>
    <property type="match status" value="1"/>
</dbReference>
<feature type="transmembrane region" description="Helical" evidence="12">
    <location>
        <begin position="235"/>
        <end position="257"/>
    </location>
</feature>
<name>A0A6J1VYS7_9SAUR</name>
<dbReference type="SUPFAM" id="SSF81321">
    <property type="entry name" value="Family A G protein-coupled receptor-like"/>
    <property type="match status" value="1"/>
</dbReference>
<feature type="transmembrane region" description="Helical" evidence="12">
    <location>
        <begin position="269"/>
        <end position="289"/>
    </location>
</feature>
<evidence type="ECO:0000256" key="11">
    <source>
        <dbReference type="RuleBase" id="RU000688"/>
    </source>
</evidence>
<feature type="transmembrane region" description="Helical" evidence="12">
    <location>
        <begin position="21"/>
        <end position="43"/>
    </location>
</feature>